<protein>
    <submittedName>
        <fullName evidence="3">Glycosyltransferase family 2 protein</fullName>
    </submittedName>
    <submittedName>
        <fullName evidence="2">Glycosyltransferase involved in cell wall biosynthesis</fullName>
    </submittedName>
</protein>
<dbReference type="CDD" id="cd00761">
    <property type="entry name" value="Glyco_tranf_GTA_type"/>
    <property type="match status" value="1"/>
</dbReference>
<dbReference type="EMBL" id="RCCK01000013">
    <property type="protein sequence ID" value="RLJ73897.1"/>
    <property type="molecule type" value="Genomic_DNA"/>
</dbReference>
<dbReference type="Gene3D" id="3.90.550.10">
    <property type="entry name" value="Spore Coat Polysaccharide Biosynthesis Protein SpsA, Chain A"/>
    <property type="match status" value="1"/>
</dbReference>
<dbReference type="Proteomes" id="UP000297429">
    <property type="component" value="Unassembled WGS sequence"/>
</dbReference>
<proteinExistence type="predicted"/>
<accession>A0A497XYT5</accession>
<evidence type="ECO:0000313" key="4">
    <source>
        <dbReference type="Proteomes" id="UP000273898"/>
    </source>
</evidence>
<evidence type="ECO:0000259" key="1">
    <source>
        <dbReference type="Pfam" id="PF00535"/>
    </source>
</evidence>
<reference evidence="2 4" key="1">
    <citation type="submission" date="2018-10" db="EMBL/GenBank/DDBJ databases">
        <title>Genomic Encyclopedia of Archaeal and Bacterial Type Strains, Phase II (KMG-II): from individual species to whole genera.</title>
        <authorList>
            <person name="Goeker M."/>
        </authorList>
    </citation>
    <scope>NUCLEOTIDE SEQUENCE [LARGE SCALE GENOMIC DNA]</scope>
    <source>
        <strain evidence="2 4">DSM 19624</strain>
    </source>
</reference>
<dbReference type="Pfam" id="PF00535">
    <property type="entry name" value="Glycos_transf_2"/>
    <property type="match status" value="1"/>
</dbReference>
<keyword evidence="2" id="KW-0808">Transferase</keyword>
<dbReference type="InterPro" id="IPR001173">
    <property type="entry name" value="Glyco_trans_2-like"/>
</dbReference>
<keyword evidence="5" id="KW-1185">Reference proteome</keyword>
<name>A0A497XYT5_9SPHI</name>
<evidence type="ECO:0000313" key="3">
    <source>
        <dbReference type="EMBL" id="TFB32496.1"/>
    </source>
</evidence>
<feature type="domain" description="Glycosyltransferase 2-like" evidence="1">
    <location>
        <begin position="4"/>
        <end position="173"/>
    </location>
</feature>
<dbReference type="InterPro" id="IPR029044">
    <property type="entry name" value="Nucleotide-diphossugar_trans"/>
</dbReference>
<dbReference type="EMBL" id="SOPX01000001">
    <property type="protein sequence ID" value="TFB32496.1"/>
    <property type="molecule type" value="Genomic_DNA"/>
</dbReference>
<dbReference type="Proteomes" id="UP000273898">
    <property type="component" value="Unassembled WGS sequence"/>
</dbReference>
<dbReference type="RefSeq" id="WP_121286040.1">
    <property type="nucleotide sequence ID" value="NZ_RCCK01000013.1"/>
</dbReference>
<gene>
    <name evidence="2" type="ORF">BCL90_4063</name>
    <name evidence="3" type="ORF">E3V97_00215</name>
</gene>
<evidence type="ECO:0000313" key="2">
    <source>
        <dbReference type="EMBL" id="RLJ73897.1"/>
    </source>
</evidence>
<organism evidence="2 4">
    <name type="scientific">Pedobacter alluvionis</name>
    <dbReference type="NCBI Taxonomy" id="475253"/>
    <lineage>
        <taxon>Bacteria</taxon>
        <taxon>Pseudomonadati</taxon>
        <taxon>Bacteroidota</taxon>
        <taxon>Sphingobacteriia</taxon>
        <taxon>Sphingobacteriales</taxon>
        <taxon>Sphingobacteriaceae</taxon>
        <taxon>Pedobacter</taxon>
    </lineage>
</organism>
<dbReference type="SUPFAM" id="SSF53448">
    <property type="entry name" value="Nucleotide-diphospho-sugar transferases"/>
    <property type="match status" value="1"/>
</dbReference>
<dbReference type="AlphaFoldDB" id="A0A497XYT5"/>
<evidence type="ECO:0000313" key="5">
    <source>
        <dbReference type="Proteomes" id="UP000297429"/>
    </source>
</evidence>
<sequence>MKISIIIPYFRGEILFERLLLSIVKAITKLDKVSDNFEVITIIDSVETPRAEIEEIKHTCFASLKNTNYKIIKNESNLGVAASRNAALKIAKGEFIHLIDQDDEVHENFYSNVQPVWSKFNFILNNGVVFYENKKFNSHKLYYVKPELTLKGFLKDDFIRSPGQVLFKKDLLKGFLFPEPKRFKGTDDRFFWIKMFTVNKNIKPYYLAYPGYIAYIHEHNYSADLQNMKMSELENWLSFPVNEIPKEFNNLVKNDILRIRLTLGEKLIVSEKITAIYTKLLYFCRLNKIIRFINKRKKW</sequence>
<comment type="caution">
    <text evidence="2">The sequence shown here is derived from an EMBL/GenBank/DDBJ whole genome shotgun (WGS) entry which is preliminary data.</text>
</comment>
<reference evidence="3 5" key="2">
    <citation type="submission" date="2019-03" db="EMBL/GenBank/DDBJ databases">
        <authorList>
            <person name="He R.-H."/>
        </authorList>
    </citation>
    <scope>NUCLEOTIDE SEQUENCE [LARGE SCALE GENOMIC DNA]</scope>
    <source>
        <strain evidence="3 5">DSM 19624</strain>
    </source>
</reference>
<dbReference type="OrthoDB" id="597270at2"/>
<dbReference type="GO" id="GO:0016740">
    <property type="term" value="F:transferase activity"/>
    <property type="evidence" value="ECO:0007669"/>
    <property type="project" value="UniProtKB-KW"/>
</dbReference>